<dbReference type="Proteomes" id="UP000595917">
    <property type="component" value="Chromosome"/>
</dbReference>
<dbReference type="RefSeq" id="WP_215627472.1">
    <property type="nucleotide sequence ID" value="NZ_CP067089.2"/>
</dbReference>
<protein>
    <submittedName>
        <fullName evidence="3">Gfo/Idh/MocA family oxidoreductase</fullName>
    </submittedName>
</protein>
<evidence type="ECO:0000259" key="2">
    <source>
        <dbReference type="Pfam" id="PF22725"/>
    </source>
</evidence>
<sequence length="333" mass="36267">MGKETLSAVIVGAGYMGKKHLECYGNIDSVNVTGIVDLSEEKGKALAGQGGCAWFKTLEDCFAQNKPDFVDVCLPSNLHRDAAVTALGQGCDVLVEKPFAVELEDIDAMIQAEKNSGRRLMVAHTCRFMPQYIYAKNAIESGKYGKLLAAGLCRESETPQWSWNNWLHNKKASGGTILDLSIHDIDLANWFLGTPVSFKAFETSSVKHPGSTHITSVLSYPSNAHANIVADHLMPTGYPLTASYRLVFEQAALEWNTVNCKPGCVFLCTAGEKTDIPVADLFGNASRDPYEVELSVFTGCLRSGDPFPISVEEARLAVYTVTELCRNMDAVTI</sequence>
<reference evidence="3" key="1">
    <citation type="submission" date="2021-01" db="EMBL/GenBank/DDBJ databases">
        <title>Description of Breznakiella homolactica.</title>
        <authorList>
            <person name="Song Y."/>
            <person name="Brune A."/>
        </authorList>
    </citation>
    <scope>NUCLEOTIDE SEQUENCE</scope>
    <source>
        <strain evidence="3">RmG30</strain>
    </source>
</reference>
<feature type="domain" description="Gfo/Idh/MocA-like oxidoreductase N-terminal" evidence="1">
    <location>
        <begin position="8"/>
        <end position="124"/>
    </location>
</feature>
<dbReference type="KEGG" id="bhc:JFL75_04400"/>
<evidence type="ECO:0000313" key="3">
    <source>
        <dbReference type="EMBL" id="QQO10168.1"/>
    </source>
</evidence>
<gene>
    <name evidence="3" type="ORF">JFL75_04400</name>
</gene>
<dbReference type="Gene3D" id="3.40.50.720">
    <property type="entry name" value="NAD(P)-binding Rossmann-like Domain"/>
    <property type="match status" value="1"/>
</dbReference>
<evidence type="ECO:0000313" key="4">
    <source>
        <dbReference type="Proteomes" id="UP000595917"/>
    </source>
</evidence>
<dbReference type="EMBL" id="CP067089">
    <property type="protein sequence ID" value="QQO10168.1"/>
    <property type="molecule type" value="Genomic_DNA"/>
</dbReference>
<dbReference type="AlphaFoldDB" id="A0A7T7XPT2"/>
<dbReference type="Pfam" id="PF22725">
    <property type="entry name" value="GFO_IDH_MocA_C3"/>
    <property type="match status" value="1"/>
</dbReference>
<dbReference type="SUPFAM" id="SSF51735">
    <property type="entry name" value="NAD(P)-binding Rossmann-fold domains"/>
    <property type="match status" value="1"/>
</dbReference>
<organism evidence="3 4">
    <name type="scientific">Breznakiella homolactica</name>
    <dbReference type="NCBI Taxonomy" id="2798577"/>
    <lineage>
        <taxon>Bacteria</taxon>
        <taxon>Pseudomonadati</taxon>
        <taxon>Spirochaetota</taxon>
        <taxon>Spirochaetia</taxon>
        <taxon>Spirochaetales</taxon>
        <taxon>Breznakiellaceae</taxon>
        <taxon>Breznakiella</taxon>
    </lineage>
</organism>
<feature type="domain" description="GFO/IDH/MocA-like oxidoreductase" evidence="2">
    <location>
        <begin position="133"/>
        <end position="253"/>
    </location>
</feature>
<dbReference type="InterPro" id="IPR036291">
    <property type="entry name" value="NAD(P)-bd_dom_sf"/>
</dbReference>
<dbReference type="SUPFAM" id="SSF55347">
    <property type="entry name" value="Glyceraldehyde-3-phosphate dehydrogenase-like, C-terminal domain"/>
    <property type="match status" value="1"/>
</dbReference>
<dbReference type="GO" id="GO:0000166">
    <property type="term" value="F:nucleotide binding"/>
    <property type="evidence" value="ECO:0007669"/>
    <property type="project" value="InterPro"/>
</dbReference>
<keyword evidence="4" id="KW-1185">Reference proteome</keyword>
<proteinExistence type="predicted"/>
<dbReference type="InterPro" id="IPR055170">
    <property type="entry name" value="GFO_IDH_MocA-like_dom"/>
</dbReference>
<dbReference type="Gene3D" id="3.30.360.10">
    <property type="entry name" value="Dihydrodipicolinate Reductase, domain 2"/>
    <property type="match status" value="1"/>
</dbReference>
<dbReference type="PANTHER" id="PTHR43377">
    <property type="entry name" value="BILIVERDIN REDUCTASE A"/>
    <property type="match status" value="1"/>
</dbReference>
<evidence type="ECO:0000259" key="1">
    <source>
        <dbReference type="Pfam" id="PF01408"/>
    </source>
</evidence>
<dbReference type="InterPro" id="IPR000683">
    <property type="entry name" value="Gfo/Idh/MocA-like_OxRdtase_N"/>
</dbReference>
<accession>A0A7T7XPT2</accession>
<dbReference type="InterPro" id="IPR051450">
    <property type="entry name" value="Gfo/Idh/MocA_Oxidoreductases"/>
</dbReference>
<name>A0A7T7XPT2_9SPIR</name>
<dbReference type="Pfam" id="PF01408">
    <property type="entry name" value="GFO_IDH_MocA"/>
    <property type="match status" value="1"/>
</dbReference>
<dbReference type="PANTHER" id="PTHR43377:SF1">
    <property type="entry name" value="BILIVERDIN REDUCTASE A"/>
    <property type="match status" value="1"/>
</dbReference>